<dbReference type="InParanoid" id="A0A1J7J0T9"/>
<keyword evidence="1" id="KW-0812">Transmembrane</keyword>
<dbReference type="EMBL" id="KV875110">
    <property type="protein sequence ID" value="OIW22772.1"/>
    <property type="molecule type" value="Genomic_DNA"/>
</dbReference>
<name>A0A1J7J0T9_9PEZI</name>
<accession>A0A1J7J0T9</accession>
<gene>
    <name evidence="2" type="ORF">CONLIGDRAFT_149216</name>
</gene>
<keyword evidence="1" id="KW-0472">Membrane</keyword>
<keyword evidence="3" id="KW-1185">Reference proteome</keyword>
<evidence type="ECO:0000313" key="3">
    <source>
        <dbReference type="Proteomes" id="UP000182658"/>
    </source>
</evidence>
<organism evidence="2 3">
    <name type="scientific">Coniochaeta ligniaria NRRL 30616</name>
    <dbReference type="NCBI Taxonomy" id="1408157"/>
    <lineage>
        <taxon>Eukaryota</taxon>
        <taxon>Fungi</taxon>
        <taxon>Dikarya</taxon>
        <taxon>Ascomycota</taxon>
        <taxon>Pezizomycotina</taxon>
        <taxon>Sordariomycetes</taxon>
        <taxon>Sordariomycetidae</taxon>
        <taxon>Coniochaetales</taxon>
        <taxon>Coniochaetaceae</taxon>
        <taxon>Coniochaeta</taxon>
    </lineage>
</organism>
<proteinExistence type="predicted"/>
<evidence type="ECO:0000256" key="1">
    <source>
        <dbReference type="SAM" id="Phobius"/>
    </source>
</evidence>
<dbReference type="Proteomes" id="UP000182658">
    <property type="component" value="Unassembled WGS sequence"/>
</dbReference>
<dbReference type="AlphaFoldDB" id="A0A1J7J0T9"/>
<protein>
    <submittedName>
        <fullName evidence="2">Uncharacterized protein</fullName>
    </submittedName>
</protein>
<sequence length="181" mass="20503">MADPLVEQDSPLSITASITGVLTFIVAIIATIYVRISYLRNSEEEFFKVKGSLSWYKTESTWMSELVRAAGDMDRPGSGLTREQYRETTEYQMYTFVMDDLVKLEQRLLDIVKETEVHAAGSGSVEDGRWTFVPRGWDVMGSKTSVAVAWLRVRTQALDLVRQRDALTTRVLFTQTSMISS</sequence>
<evidence type="ECO:0000313" key="2">
    <source>
        <dbReference type="EMBL" id="OIW22772.1"/>
    </source>
</evidence>
<feature type="transmembrane region" description="Helical" evidence="1">
    <location>
        <begin position="12"/>
        <end position="34"/>
    </location>
</feature>
<dbReference type="OrthoDB" id="5329749at2759"/>
<reference evidence="2 3" key="1">
    <citation type="submission" date="2016-10" db="EMBL/GenBank/DDBJ databases">
        <title>Draft genome sequence of Coniochaeta ligniaria NRRL30616, a lignocellulolytic fungus for bioabatement of inhibitors in plant biomass hydrolysates.</title>
        <authorList>
            <consortium name="DOE Joint Genome Institute"/>
            <person name="Jimenez D.J."/>
            <person name="Hector R.E."/>
            <person name="Riley R."/>
            <person name="Sun H."/>
            <person name="Grigoriev I.V."/>
            <person name="Van Elsas J.D."/>
            <person name="Nichols N.N."/>
        </authorList>
    </citation>
    <scope>NUCLEOTIDE SEQUENCE [LARGE SCALE GENOMIC DNA]</scope>
    <source>
        <strain evidence="2 3">NRRL 30616</strain>
    </source>
</reference>
<keyword evidence="1" id="KW-1133">Transmembrane helix</keyword>